<dbReference type="AlphaFoldDB" id="A0A315ZI39"/>
<dbReference type="EMBL" id="QGDO01000001">
    <property type="protein sequence ID" value="PWJ44972.1"/>
    <property type="molecule type" value="Genomic_DNA"/>
</dbReference>
<organism evidence="2 3">
    <name type="scientific">Sediminitomix flava</name>
    <dbReference type="NCBI Taxonomy" id="379075"/>
    <lineage>
        <taxon>Bacteria</taxon>
        <taxon>Pseudomonadati</taxon>
        <taxon>Bacteroidota</taxon>
        <taxon>Cytophagia</taxon>
        <taxon>Cytophagales</taxon>
        <taxon>Flammeovirgaceae</taxon>
        <taxon>Sediminitomix</taxon>
    </lineage>
</organism>
<proteinExistence type="predicted"/>
<dbReference type="OrthoDB" id="9879837at2"/>
<dbReference type="RefSeq" id="WP_109616432.1">
    <property type="nucleotide sequence ID" value="NZ_QGDO01000001.1"/>
</dbReference>
<evidence type="ECO:0000313" key="3">
    <source>
        <dbReference type="Proteomes" id="UP000245535"/>
    </source>
</evidence>
<reference evidence="2 3" key="1">
    <citation type="submission" date="2018-03" db="EMBL/GenBank/DDBJ databases">
        <title>Genomic Encyclopedia of Archaeal and Bacterial Type Strains, Phase II (KMG-II): from individual species to whole genera.</title>
        <authorList>
            <person name="Goeker M."/>
        </authorList>
    </citation>
    <scope>NUCLEOTIDE SEQUENCE [LARGE SCALE GENOMIC DNA]</scope>
    <source>
        <strain evidence="2 3">DSM 28229</strain>
    </source>
</reference>
<dbReference type="Proteomes" id="UP000245535">
    <property type="component" value="Unassembled WGS sequence"/>
</dbReference>
<feature type="compositionally biased region" description="Basic and acidic residues" evidence="1">
    <location>
        <begin position="20"/>
        <end position="42"/>
    </location>
</feature>
<protein>
    <submittedName>
        <fullName evidence="2">Uncharacterized protein</fullName>
    </submittedName>
</protein>
<evidence type="ECO:0000313" key="2">
    <source>
        <dbReference type="EMBL" id="PWJ44972.1"/>
    </source>
</evidence>
<comment type="caution">
    <text evidence="2">The sequence shown here is derived from an EMBL/GenBank/DDBJ whole genome shotgun (WGS) entry which is preliminary data.</text>
</comment>
<sequence>MTKSKTDLIFDALRRSEENGLIPDLKENDENDMGLKNEDKKSLSGFPNMDIDSIKPKKQQIEYSSVKLRTDLYERIREAAEANGVKQPGKFISLILETYLQHRD</sequence>
<keyword evidence="3" id="KW-1185">Reference proteome</keyword>
<evidence type="ECO:0000256" key="1">
    <source>
        <dbReference type="SAM" id="MobiDB-lite"/>
    </source>
</evidence>
<name>A0A315ZI39_SEDFL</name>
<gene>
    <name evidence="2" type="ORF">BC781_1011368</name>
</gene>
<feature type="region of interest" description="Disordered" evidence="1">
    <location>
        <begin position="20"/>
        <end position="52"/>
    </location>
</feature>
<accession>A0A315ZI39</accession>